<evidence type="ECO:0000256" key="8">
    <source>
        <dbReference type="ARBA" id="ARBA00022741"/>
    </source>
</evidence>
<dbReference type="PANTHER" id="PTHR10947">
    <property type="entry name" value="PHENYLALANYL-TRNA SYNTHETASE BETA CHAIN AND LEUCINE-RICH REPEAT-CONTAINING PROTEIN 47"/>
    <property type="match status" value="1"/>
</dbReference>
<evidence type="ECO:0000256" key="2">
    <source>
        <dbReference type="ARBA" id="ARBA00008653"/>
    </source>
</evidence>
<keyword evidence="7 15" id="KW-0479">Metal-binding</keyword>
<dbReference type="CDD" id="cd02796">
    <property type="entry name" value="tRNA_bind_bactPheRS"/>
    <property type="match status" value="1"/>
</dbReference>
<evidence type="ECO:0000256" key="1">
    <source>
        <dbReference type="ARBA" id="ARBA00004496"/>
    </source>
</evidence>
<dbReference type="GO" id="GO:0000049">
    <property type="term" value="F:tRNA binding"/>
    <property type="evidence" value="ECO:0007669"/>
    <property type="project" value="UniProtKB-UniRule"/>
</dbReference>
<dbReference type="Gene3D" id="3.30.56.10">
    <property type="match status" value="2"/>
</dbReference>
<evidence type="ECO:0000256" key="9">
    <source>
        <dbReference type="ARBA" id="ARBA00022840"/>
    </source>
</evidence>
<dbReference type="Pfam" id="PF03147">
    <property type="entry name" value="FDX-ACB"/>
    <property type="match status" value="1"/>
</dbReference>
<evidence type="ECO:0000256" key="15">
    <source>
        <dbReference type="HAMAP-Rule" id="MF_00283"/>
    </source>
</evidence>
<dbReference type="GO" id="GO:0009328">
    <property type="term" value="C:phenylalanine-tRNA ligase complex"/>
    <property type="evidence" value="ECO:0007669"/>
    <property type="project" value="TreeGrafter"/>
</dbReference>
<evidence type="ECO:0000313" key="20">
    <source>
        <dbReference type="EMBL" id="RKN40215.1"/>
    </source>
</evidence>
<keyword evidence="4 15" id="KW-0963">Cytoplasm</keyword>
<dbReference type="InterPro" id="IPR033714">
    <property type="entry name" value="tRNA_bind_bactPheRS"/>
</dbReference>
<evidence type="ECO:0000256" key="4">
    <source>
        <dbReference type="ARBA" id="ARBA00022490"/>
    </source>
</evidence>
<evidence type="ECO:0000256" key="6">
    <source>
        <dbReference type="ARBA" id="ARBA00022598"/>
    </source>
</evidence>
<feature type="binding site" evidence="15">
    <location>
        <position position="486"/>
    </location>
    <ligand>
        <name>Mg(2+)</name>
        <dbReference type="ChEBI" id="CHEBI:18420"/>
        <note>shared with alpha subunit</note>
    </ligand>
</feature>
<sequence length="848" mass="89972">MRVSVSWLSEYVDLPADLAPGDLEQALVDLGIEVDSILDLGETVSGSLVVGEVREIEELTGFKKPIRFCRVDVGAANGTGELQEIVCGARNFSVGDRVVVILPGGVLPGGFAIGARKTYGRNSHGMICSAKELGLGDDHAGIIVLPEWLPAKPGDDARPVVGLDDVVVEVELTPDRGYQMSLRGLARELAHALGVGFQDPGLTPAPGATARPAYPVEVRDTVGCDRFAARMVRGVDPTAATPDWMVRRLTTAGIRSISLPVDITNYVMLALGQPMHAFDADRIAGPLVVRRAEPGEKLTTLDGVTRTLVAEDMVICDDTGPISLAAVMGGQTSEVVDSTVNVLFEAAHWDPVMVGRTARRHKLFSEAAKRWERGVDPALPLVALKYAVDLLVEHGGGAAGEEILDIDHVRPRTPVVLPADLPTRRVGVEYPPARVVALLEQVGCTVAAGADRLGEDPGTVGVAAGGTVALTVTPPSWRPDLTDPADLVEEVVRFDGYDRVPSLLPMAPAGRGLTWQQRRRRAVARLLADQGYVEVLAQPFVAPELADLLGLPADDPRRRAVRVANPLSEEEPLLRTTLLGPLLGALRRNLSRGQRDLALYEIGTVFHPRPGVGVPPPMGVEHRPSDAELAAADAVLPDQPRHVAVVLAGEIEHSGWWGPGRTAGWADAVQAGRDVLIVAGIPAERVTVRAAEYAPWHPGRCAQLRVDDAVVGYAGELHPAVLAGLELPRRTCAMELDLDAVPAPPMAPAPAVSPFPPALIDVALVVDSSVPAEQVQAALAEGAGELLESVRLFDVYASDQLGAGRRSLAYKLTFRAPDRTLTVEEAVAARDAAVTRAADRFGATLRGA</sequence>
<evidence type="ECO:0000259" key="17">
    <source>
        <dbReference type="PROSITE" id="PS50886"/>
    </source>
</evidence>
<dbReference type="PROSITE" id="PS51483">
    <property type="entry name" value="B5"/>
    <property type="match status" value="1"/>
</dbReference>
<dbReference type="SMART" id="SM00874">
    <property type="entry name" value="B5"/>
    <property type="match status" value="1"/>
</dbReference>
<dbReference type="Pfam" id="PF17759">
    <property type="entry name" value="tRNA_synthFbeta"/>
    <property type="match status" value="1"/>
</dbReference>
<comment type="catalytic activity">
    <reaction evidence="14 15">
        <text>tRNA(Phe) + L-phenylalanine + ATP = L-phenylalanyl-tRNA(Phe) + AMP + diphosphate + H(+)</text>
        <dbReference type="Rhea" id="RHEA:19413"/>
        <dbReference type="Rhea" id="RHEA-COMP:9668"/>
        <dbReference type="Rhea" id="RHEA-COMP:9699"/>
        <dbReference type="ChEBI" id="CHEBI:15378"/>
        <dbReference type="ChEBI" id="CHEBI:30616"/>
        <dbReference type="ChEBI" id="CHEBI:33019"/>
        <dbReference type="ChEBI" id="CHEBI:58095"/>
        <dbReference type="ChEBI" id="CHEBI:78442"/>
        <dbReference type="ChEBI" id="CHEBI:78531"/>
        <dbReference type="ChEBI" id="CHEBI:456215"/>
        <dbReference type="EC" id="6.1.1.20"/>
    </reaction>
</comment>
<dbReference type="SMART" id="SM00896">
    <property type="entry name" value="FDX-ACB"/>
    <property type="match status" value="1"/>
</dbReference>
<dbReference type="InterPro" id="IPR002547">
    <property type="entry name" value="tRNA-bd_dom"/>
</dbReference>
<dbReference type="RefSeq" id="WP_120731349.1">
    <property type="nucleotide sequence ID" value="NZ_RBAK01000014.1"/>
</dbReference>
<dbReference type="InterPro" id="IPR045060">
    <property type="entry name" value="Phe-tRNA-ligase_IIc_bsu"/>
</dbReference>
<dbReference type="SUPFAM" id="SSF54991">
    <property type="entry name" value="Anticodon-binding domain of PheRS"/>
    <property type="match status" value="1"/>
</dbReference>
<dbReference type="Pfam" id="PF03484">
    <property type="entry name" value="B5"/>
    <property type="match status" value="1"/>
</dbReference>
<dbReference type="FunFam" id="3.30.930.10:FF:000130">
    <property type="entry name" value="Phenylalanine--tRNA ligase beta subunit"/>
    <property type="match status" value="1"/>
</dbReference>
<dbReference type="InterPro" id="IPR012340">
    <property type="entry name" value="NA-bd_OB-fold"/>
</dbReference>
<dbReference type="Gene3D" id="3.50.40.10">
    <property type="entry name" value="Phenylalanyl-trna Synthetase, Chain B, domain 3"/>
    <property type="match status" value="1"/>
</dbReference>
<organism evidence="20 21">
    <name type="scientific">Micromonospora endolithica</name>
    <dbReference type="NCBI Taxonomy" id="230091"/>
    <lineage>
        <taxon>Bacteria</taxon>
        <taxon>Bacillati</taxon>
        <taxon>Actinomycetota</taxon>
        <taxon>Actinomycetes</taxon>
        <taxon>Micromonosporales</taxon>
        <taxon>Micromonosporaceae</taxon>
        <taxon>Micromonospora</taxon>
    </lineage>
</organism>
<proteinExistence type="inferred from homology"/>
<dbReference type="Proteomes" id="UP000281726">
    <property type="component" value="Unassembled WGS sequence"/>
</dbReference>
<dbReference type="PROSITE" id="PS51447">
    <property type="entry name" value="FDX_ACB"/>
    <property type="match status" value="1"/>
</dbReference>
<dbReference type="SUPFAM" id="SSF56037">
    <property type="entry name" value="PheT/TilS domain"/>
    <property type="match status" value="1"/>
</dbReference>
<keyword evidence="9 15" id="KW-0067">ATP-binding</keyword>
<comment type="subunit">
    <text evidence="3 15">Tetramer of two alpha and two beta subunits.</text>
</comment>
<dbReference type="Gene3D" id="3.30.70.380">
    <property type="entry name" value="Ferrodoxin-fold anticodon-binding domain"/>
    <property type="match status" value="1"/>
</dbReference>
<dbReference type="GO" id="GO:0000287">
    <property type="term" value="F:magnesium ion binding"/>
    <property type="evidence" value="ECO:0007669"/>
    <property type="project" value="UniProtKB-UniRule"/>
</dbReference>
<dbReference type="InterPro" id="IPR045864">
    <property type="entry name" value="aa-tRNA-synth_II/BPL/LPL"/>
</dbReference>
<dbReference type="HAMAP" id="MF_00283">
    <property type="entry name" value="Phe_tRNA_synth_beta1"/>
    <property type="match status" value="1"/>
</dbReference>
<keyword evidence="5 16" id="KW-0820">tRNA-binding</keyword>
<dbReference type="GO" id="GO:0006432">
    <property type="term" value="P:phenylalanyl-tRNA aminoacylation"/>
    <property type="evidence" value="ECO:0007669"/>
    <property type="project" value="UniProtKB-UniRule"/>
</dbReference>
<keyword evidence="8 15" id="KW-0547">Nucleotide-binding</keyword>
<dbReference type="AlphaFoldDB" id="A0A3A9YW53"/>
<dbReference type="PANTHER" id="PTHR10947:SF0">
    <property type="entry name" value="PHENYLALANINE--TRNA LIGASE BETA SUBUNIT"/>
    <property type="match status" value="1"/>
</dbReference>
<gene>
    <name evidence="15" type="primary">pheT</name>
    <name evidence="20" type="ORF">D7223_26765</name>
</gene>
<comment type="cofactor">
    <cofactor evidence="15">
        <name>Mg(2+)</name>
        <dbReference type="ChEBI" id="CHEBI:18420"/>
    </cofactor>
    <text evidence="15">Binds 2 magnesium ions per tetramer.</text>
</comment>
<feature type="domain" description="B5" evidence="19">
    <location>
        <begin position="410"/>
        <end position="502"/>
    </location>
</feature>
<dbReference type="InterPro" id="IPR041616">
    <property type="entry name" value="PheRS_beta_core"/>
</dbReference>
<keyword evidence="6 15" id="KW-0436">Ligase</keyword>
<feature type="binding site" evidence="15">
    <location>
        <position position="489"/>
    </location>
    <ligand>
        <name>Mg(2+)</name>
        <dbReference type="ChEBI" id="CHEBI:18420"/>
        <note>shared with alpha subunit</note>
    </ligand>
</feature>
<dbReference type="InterPro" id="IPR004532">
    <property type="entry name" value="Phe-tRNA-ligase_IIc_bsu_bact"/>
</dbReference>
<name>A0A3A9YW53_9ACTN</name>
<keyword evidence="10 15" id="KW-0460">Magnesium</keyword>
<evidence type="ECO:0000256" key="12">
    <source>
        <dbReference type="ARBA" id="ARBA00022917"/>
    </source>
</evidence>
<dbReference type="NCBIfam" id="TIGR00472">
    <property type="entry name" value="pheT_bact"/>
    <property type="match status" value="1"/>
</dbReference>
<comment type="caution">
    <text evidence="20">The sequence shown here is derived from an EMBL/GenBank/DDBJ whole genome shotgun (WGS) entry which is preliminary data.</text>
</comment>
<dbReference type="InterPro" id="IPR005121">
    <property type="entry name" value="Fdx_antiC-bd"/>
</dbReference>
<evidence type="ECO:0000256" key="10">
    <source>
        <dbReference type="ARBA" id="ARBA00022842"/>
    </source>
</evidence>
<dbReference type="InterPro" id="IPR020825">
    <property type="entry name" value="Phe-tRNA_synthase-like_B3/B4"/>
</dbReference>
<evidence type="ECO:0000256" key="11">
    <source>
        <dbReference type="ARBA" id="ARBA00022884"/>
    </source>
</evidence>
<evidence type="ECO:0000256" key="14">
    <source>
        <dbReference type="ARBA" id="ARBA00049255"/>
    </source>
</evidence>
<evidence type="ECO:0000256" key="13">
    <source>
        <dbReference type="ARBA" id="ARBA00023146"/>
    </source>
</evidence>
<feature type="binding site" evidence="15">
    <location>
        <position position="490"/>
    </location>
    <ligand>
        <name>Mg(2+)</name>
        <dbReference type="ChEBI" id="CHEBI:18420"/>
        <note>shared with alpha subunit</note>
    </ligand>
</feature>
<dbReference type="InterPro" id="IPR005147">
    <property type="entry name" value="tRNA_synthase_B5-dom"/>
</dbReference>
<dbReference type="InterPro" id="IPR005146">
    <property type="entry name" value="B3/B4_tRNA-bd"/>
</dbReference>
<feature type="domain" description="TRNA-binding" evidence="17">
    <location>
        <begin position="42"/>
        <end position="158"/>
    </location>
</feature>
<feature type="binding site" evidence="15">
    <location>
        <position position="480"/>
    </location>
    <ligand>
        <name>Mg(2+)</name>
        <dbReference type="ChEBI" id="CHEBI:18420"/>
        <note>shared with alpha subunit</note>
    </ligand>
</feature>
<protein>
    <recommendedName>
        <fullName evidence="15">Phenylalanine--tRNA ligase beta subunit</fullName>
        <ecNumber evidence="15">6.1.1.20</ecNumber>
    </recommendedName>
    <alternativeName>
        <fullName evidence="15">Phenylalanyl-tRNA synthetase beta subunit</fullName>
        <shortName evidence="15">PheRS</shortName>
    </alternativeName>
</protein>
<keyword evidence="12 15" id="KW-0648">Protein biosynthesis</keyword>
<evidence type="ECO:0000259" key="18">
    <source>
        <dbReference type="PROSITE" id="PS51447"/>
    </source>
</evidence>
<accession>A0A3A9YW53</accession>
<dbReference type="EMBL" id="RBAK01000014">
    <property type="protein sequence ID" value="RKN40215.1"/>
    <property type="molecule type" value="Genomic_DNA"/>
</dbReference>
<evidence type="ECO:0000256" key="16">
    <source>
        <dbReference type="PROSITE-ProRule" id="PRU00209"/>
    </source>
</evidence>
<dbReference type="EC" id="6.1.1.20" evidence="15"/>
<dbReference type="SUPFAM" id="SSF55681">
    <property type="entry name" value="Class II aaRS and biotin synthetases"/>
    <property type="match status" value="1"/>
</dbReference>
<dbReference type="GO" id="GO:0004826">
    <property type="term" value="F:phenylalanine-tRNA ligase activity"/>
    <property type="evidence" value="ECO:0007669"/>
    <property type="project" value="UniProtKB-UniRule"/>
</dbReference>
<keyword evidence="21" id="KW-1185">Reference proteome</keyword>
<dbReference type="FunFam" id="2.40.50.140:FF:000045">
    <property type="entry name" value="Phenylalanine--tRNA ligase beta subunit"/>
    <property type="match status" value="1"/>
</dbReference>
<dbReference type="PROSITE" id="PS50886">
    <property type="entry name" value="TRBD"/>
    <property type="match status" value="1"/>
</dbReference>
<dbReference type="FunFam" id="3.50.40.10:FF:000001">
    <property type="entry name" value="Phenylalanine--tRNA ligase beta subunit"/>
    <property type="match status" value="1"/>
</dbReference>
<dbReference type="Gene3D" id="3.30.930.10">
    <property type="entry name" value="Bira Bifunctional Protein, Domain 2"/>
    <property type="match status" value="1"/>
</dbReference>
<reference evidence="20 21" key="1">
    <citation type="journal article" date="2004" name="Syst. Appl. Microbiol.">
        <title>Cryptoendolithic actinomycetes from antarctic sandstone rock samples: Micromonospora endolithica sp. nov. and two isolates related to Micromonospora coerulea Jensen 1932.</title>
        <authorList>
            <person name="Hirsch P."/>
            <person name="Mevs U."/>
            <person name="Kroppenstedt R.M."/>
            <person name="Schumann P."/>
            <person name="Stackebrandt E."/>
        </authorList>
    </citation>
    <scope>NUCLEOTIDE SEQUENCE [LARGE SCALE GENOMIC DNA]</scope>
    <source>
        <strain evidence="20 21">JCM 12677</strain>
    </source>
</reference>
<evidence type="ECO:0000313" key="21">
    <source>
        <dbReference type="Proteomes" id="UP000281726"/>
    </source>
</evidence>
<dbReference type="InterPro" id="IPR036690">
    <property type="entry name" value="Fdx_antiC-bd_sf"/>
</dbReference>
<dbReference type="FunFam" id="3.30.70.380:FF:000001">
    <property type="entry name" value="Phenylalanine--tRNA ligase beta subunit"/>
    <property type="match status" value="1"/>
</dbReference>
<dbReference type="Pfam" id="PF01588">
    <property type="entry name" value="tRNA_bind"/>
    <property type="match status" value="1"/>
</dbReference>
<feature type="domain" description="FDX-ACB" evidence="18">
    <location>
        <begin position="753"/>
        <end position="846"/>
    </location>
</feature>
<dbReference type="OrthoDB" id="9805455at2"/>
<dbReference type="SMART" id="SM00873">
    <property type="entry name" value="B3_4"/>
    <property type="match status" value="1"/>
</dbReference>
<dbReference type="Pfam" id="PF03483">
    <property type="entry name" value="B3_4"/>
    <property type="match status" value="1"/>
</dbReference>
<comment type="similarity">
    <text evidence="2 15">Belongs to the phenylalanyl-tRNA synthetase beta subunit family. Type 1 subfamily.</text>
</comment>
<dbReference type="CDD" id="cd00769">
    <property type="entry name" value="PheRS_beta_core"/>
    <property type="match status" value="1"/>
</dbReference>
<keyword evidence="11 16" id="KW-0694">RNA-binding</keyword>
<evidence type="ECO:0000256" key="3">
    <source>
        <dbReference type="ARBA" id="ARBA00011209"/>
    </source>
</evidence>
<dbReference type="SUPFAM" id="SSF50249">
    <property type="entry name" value="Nucleic acid-binding proteins"/>
    <property type="match status" value="1"/>
</dbReference>
<dbReference type="InterPro" id="IPR009061">
    <property type="entry name" value="DNA-bd_dom_put_sf"/>
</dbReference>
<evidence type="ECO:0000256" key="7">
    <source>
        <dbReference type="ARBA" id="ARBA00022723"/>
    </source>
</evidence>
<evidence type="ECO:0000259" key="19">
    <source>
        <dbReference type="PROSITE" id="PS51483"/>
    </source>
</evidence>
<dbReference type="GO" id="GO:0005524">
    <property type="term" value="F:ATP binding"/>
    <property type="evidence" value="ECO:0007669"/>
    <property type="project" value="UniProtKB-UniRule"/>
</dbReference>
<comment type="subcellular location">
    <subcellularLocation>
        <location evidence="1 15">Cytoplasm</location>
    </subcellularLocation>
</comment>
<evidence type="ECO:0000256" key="5">
    <source>
        <dbReference type="ARBA" id="ARBA00022555"/>
    </source>
</evidence>
<dbReference type="SUPFAM" id="SSF46955">
    <property type="entry name" value="Putative DNA-binding domain"/>
    <property type="match status" value="1"/>
</dbReference>
<keyword evidence="13 15" id="KW-0030">Aminoacyl-tRNA synthetase</keyword>
<dbReference type="Gene3D" id="2.40.50.140">
    <property type="entry name" value="Nucleic acid-binding proteins"/>
    <property type="match status" value="1"/>
</dbReference>